<evidence type="ECO:0000256" key="5">
    <source>
        <dbReference type="ARBA" id="ARBA00023002"/>
    </source>
</evidence>
<dbReference type="Gene3D" id="3.20.20.220">
    <property type="match status" value="1"/>
</dbReference>
<evidence type="ECO:0000256" key="3">
    <source>
        <dbReference type="ARBA" id="ARBA00022630"/>
    </source>
</evidence>
<comment type="pathway">
    <text evidence="2">One-carbon metabolism; tetrahydrofolate interconversion.</text>
</comment>
<dbReference type="InterPro" id="IPR029041">
    <property type="entry name" value="FAD-linked_oxidoreductase-like"/>
</dbReference>
<dbReference type="GO" id="GO:0004489">
    <property type="term" value="F:methylenetetrahydrofolate reductase [NAD(P)H] activity"/>
    <property type="evidence" value="ECO:0007669"/>
    <property type="project" value="InterPro"/>
</dbReference>
<keyword evidence="4" id="KW-0274">FAD</keyword>
<evidence type="ECO:0000256" key="1">
    <source>
        <dbReference type="ARBA" id="ARBA00001974"/>
    </source>
</evidence>
<protein>
    <submittedName>
        <fullName evidence="6">Uncharacterized protein</fullName>
    </submittedName>
</protein>
<evidence type="ECO:0000313" key="6">
    <source>
        <dbReference type="EMBL" id="SVA49415.1"/>
    </source>
</evidence>
<keyword evidence="5" id="KW-0560">Oxidoreductase</keyword>
<dbReference type="GO" id="GO:0006555">
    <property type="term" value="P:methionine metabolic process"/>
    <property type="evidence" value="ECO:0007669"/>
    <property type="project" value="InterPro"/>
</dbReference>
<gene>
    <name evidence="6" type="ORF">METZ01_LOCUS102269</name>
</gene>
<dbReference type="UniPathway" id="UPA00193"/>
<reference evidence="6" key="1">
    <citation type="submission" date="2018-05" db="EMBL/GenBank/DDBJ databases">
        <authorList>
            <person name="Lanie J.A."/>
            <person name="Ng W.-L."/>
            <person name="Kazmierczak K.M."/>
            <person name="Andrzejewski T.M."/>
            <person name="Davidsen T.M."/>
            <person name="Wayne K.J."/>
            <person name="Tettelin H."/>
            <person name="Glass J.I."/>
            <person name="Rusch D."/>
            <person name="Podicherti R."/>
            <person name="Tsui H.-C.T."/>
            <person name="Winkler M.E."/>
        </authorList>
    </citation>
    <scope>NUCLEOTIDE SEQUENCE</scope>
</reference>
<organism evidence="6">
    <name type="scientific">marine metagenome</name>
    <dbReference type="NCBI Taxonomy" id="408172"/>
    <lineage>
        <taxon>unclassified sequences</taxon>
        <taxon>metagenomes</taxon>
        <taxon>ecological metagenomes</taxon>
    </lineage>
</organism>
<proteinExistence type="predicted"/>
<evidence type="ECO:0000256" key="4">
    <source>
        <dbReference type="ARBA" id="ARBA00022827"/>
    </source>
</evidence>
<dbReference type="GO" id="GO:0035999">
    <property type="term" value="P:tetrahydrofolate interconversion"/>
    <property type="evidence" value="ECO:0007669"/>
    <property type="project" value="UniProtKB-UniPathway"/>
</dbReference>
<dbReference type="InterPro" id="IPR003171">
    <property type="entry name" value="Mehydrof_redctse-like"/>
</dbReference>
<sequence>MRFRDKVKKPRRPVVVYEILSPREQDGTLSSYAERISSLLSQTHIDAINIPEVHDEEGRGSRPVQNQLRAEPREFGRLLQDNVGVEAIVNRVVVHEKMATQQRWLKETYYDYGIDNLVIVGGESHENSYSGPGVNEASRYITRELNGNRFDYFCGGITIPSRKVESQRLLEKSRHGIEFFTSQVLYDSRKIRKVLERYQQRCDADGMFPRRILLSFAPVSSPKNIEFLKWLGVEIPAKTEKYLLEAPDEMGQRSTEIASGIMREILEYISEAELRVPIGLNVEHIMSYNFQASITMLQELARDYREFCIRTNLYG</sequence>
<name>A0A381WAA0_9ZZZZ</name>
<dbReference type="AlphaFoldDB" id="A0A381WAA0"/>
<dbReference type="SUPFAM" id="SSF51730">
    <property type="entry name" value="FAD-linked oxidoreductase"/>
    <property type="match status" value="1"/>
</dbReference>
<comment type="cofactor">
    <cofactor evidence="1">
        <name>FAD</name>
        <dbReference type="ChEBI" id="CHEBI:57692"/>
    </cofactor>
</comment>
<evidence type="ECO:0000256" key="2">
    <source>
        <dbReference type="ARBA" id="ARBA00004777"/>
    </source>
</evidence>
<keyword evidence="3" id="KW-0285">Flavoprotein</keyword>
<accession>A0A381WAA0</accession>
<dbReference type="EMBL" id="UINC01011169">
    <property type="protein sequence ID" value="SVA49415.1"/>
    <property type="molecule type" value="Genomic_DNA"/>
</dbReference>
<dbReference type="Pfam" id="PF02219">
    <property type="entry name" value="MTHFR"/>
    <property type="match status" value="1"/>
</dbReference>